<feature type="compositionally biased region" description="Basic and acidic residues" evidence="8">
    <location>
        <begin position="520"/>
        <end position="543"/>
    </location>
</feature>
<dbReference type="InterPro" id="IPR050360">
    <property type="entry name" value="MFS_Sugar_Transporters"/>
</dbReference>
<feature type="transmembrane region" description="Helical" evidence="9">
    <location>
        <begin position="290"/>
        <end position="308"/>
    </location>
</feature>
<evidence type="ECO:0000256" key="7">
    <source>
        <dbReference type="RuleBase" id="RU003346"/>
    </source>
</evidence>
<evidence type="ECO:0000313" key="11">
    <source>
        <dbReference type="EMBL" id="KAK4496907.1"/>
    </source>
</evidence>
<comment type="similarity">
    <text evidence="2 7">Belongs to the major facilitator superfamily. Sugar transporter (TC 2.A.1.1) family.</text>
</comment>
<organism evidence="11 12">
    <name type="scientific">Zasmidium cellare</name>
    <name type="common">Wine cellar mold</name>
    <name type="synonym">Racodium cellare</name>
    <dbReference type="NCBI Taxonomy" id="395010"/>
    <lineage>
        <taxon>Eukaryota</taxon>
        <taxon>Fungi</taxon>
        <taxon>Dikarya</taxon>
        <taxon>Ascomycota</taxon>
        <taxon>Pezizomycotina</taxon>
        <taxon>Dothideomycetes</taxon>
        <taxon>Dothideomycetidae</taxon>
        <taxon>Mycosphaerellales</taxon>
        <taxon>Mycosphaerellaceae</taxon>
        <taxon>Zasmidium</taxon>
    </lineage>
</organism>
<feature type="transmembrane region" description="Helical" evidence="9">
    <location>
        <begin position="443"/>
        <end position="463"/>
    </location>
</feature>
<dbReference type="InterPro" id="IPR020846">
    <property type="entry name" value="MFS_dom"/>
</dbReference>
<evidence type="ECO:0000256" key="3">
    <source>
        <dbReference type="ARBA" id="ARBA00022448"/>
    </source>
</evidence>
<dbReference type="PANTHER" id="PTHR48022:SF69">
    <property type="entry name" value="SUGAR TRANSPORTER"/>
    <property type="match status" value="1"/>
</dbReference>
<dbReference type="Proteomes" id="UP001305779">
    <property type="component" value="Unassembled WGS sequence"/>
</dbReference>
<keyword evidence="4 9" id="KW-0812">Transmembrane</keyword>
<dbReference type="PANTHER" id="PTHR48022">
    <property type="entry name" value="PLASTIDIC GLUCOSE TRANSPORTER 4"/>
    <property type="match status" value="1"/>
</dbReference>
<proteinExistence type="inferred from homology"/>
<evidence type="ECO:0000256" key="9">
    <source>
        <dbReference type="SAM" id="Phobius"/>
    </source>
</evidence>
<sequence length="543" mass="59476">MAIGSSENGTPTYWGASGRTLQMLITAVATTDFLLFGYDQGVMSGIIASEAFTTDFPEVKDDSTYEGFVVAIYAVGCFLGACFILTFGDYLGRRKSIFLGASVMIVGVIIQLAAVPVGSGATAQFIIGRCITGVGNGINTSTVPTYQAECSKSHNRGKLICIEGGNVAIGTLIAYWIDYGCIYGPHAFVWRFPIAFQCVFAGIVIILMLNLPESPRWLMTKDRQDEARGVLAALAGKPVQDTEVQVQAQVIVDSIRASGHHGGVTPVSALFSNGKSQHFRRLLLGASSQMMQQLSGCNAVIYYFPILFQDSINVDHNTALLLGGVNMIVYSIFATTSWFAVERVGRRKLFLIGTVGQCLSMVLAFGALIPDTPSAAKGAAVGLFTYIAFFGATWLPLPWLYPAEINPLKTRAKANAVSTVSNWLWNFFIVMITPVLIDKIGWGTYLFFAVLNALFFPFIWFFYPETSQRSLEEIDLIFAKGYVEKMNYVRAAKELPRMTDDEVDARAREYGFSSGSDEEVGAHMEKRQFSGEKGRDDEKEEVI</sequence>
<dbReference type="InterPro" id="IPR003663">
    <property type="entry name" value="Sugar/inositol_transpt"/>
</dbReference>
<dbReference type="PROSITE" id="PS50850">
    <property type="entry name" value="MFS"/>
    <property type="match status" value="1"/>
</dbReference>
<evidence type="ECO:0000256" key="8">
    <source>
        <dbReference type="SAM" id="MobiDB-lite"/>
    </source>
</evidence>
<name>A0ABR0E644_ZASCE</name>
<feature type="transmembrane region" description="Helical" evidence="9">
    <location>
        <begin position="67"/>
        <end position="85"/>
    </location>
</feature>
<dbReference type="InterPro" id="IPR036259">
    <property type="entry name" value="MFS_trans_sf"/>
</dbReference>
<feature type="transmembrane region" description="Helical" evidence="9">
    <location>
        <begin position="414"/>
        <end position="437"/>
    </location>
</feature>
<comment type="caution">
    <text evidence="11">The sequence shown here is derived from an EMBL/GenBank/DDBJ whole genome shotgun (WGS) entry which is preliminary data.</text>
</comment>
<comment type="subcellular location">
    <subcellularLocation>
        <location evidence="1">Membrane</location>
        <topology evidence="1">Multi-pass membrane protein</topology>
    </subcellularLocation>
</comment>
<feature type="domain" description="Major facilitator superfamily (MFS) profile" evidence="10">
    <location>
        <begin position="25"/>
        <end position="467"/>
    </location>
</feature>
<dbReference type="Gene3D" id="1.20.1250.20">
    <property type="entry name" value="MFS general substrate transporter like domains"/>
    <property type="match status" value="1"/>
</dbReference>
<evidence type="ECO:0000313" key="12">
    <source>
        <dbReference type="Proteomes" id="UP001305779"/>
    </source>
</evidence>
<feature type="transmembrane region" description="Helical" evidence="9">
    <location>
        <begin position="348"/>
        <end position="369"/>
    </location>
</feature>
<evidence type="ECO:0000256" key="6">
    <source>
        <dbReference type="ARBA" id="ARBA00023136"/>
    </source>
</evidence>
<dbReference type="NCBIfam" id="TIGR00879">
    <property type="entry name" value="SP"/>
    <property type="match status" value="1"/>
</dbReference>
<dbReference type="PRINTS" id="PR00171">
    <property type="entry name" value="SUGRTRNSPORT"/>
</dbReference>
<keyword evidence="6 9" id="KW-0472">Membrane</keyword>
<evidence type="ECO:0000259" key="10">
    <source>
        <dbReference type="PROSITE" id="PS50850"/>
    </source>
</evidence>
<feature type="transmembrane region" description="Helical" evidence="9">
    <location>
        <begin position="97"/>
        <end position="115"/>
    </location>
</feature>
<accession>A0ABR0E644</accession>
<dbReference type="InterPro" id="IPR005828">
    <property type="entry name" value="MFS_sugar_transport-like"/>
</dbReference>
<keyword evidence="3 7" id="KW-0813">Transport</keyword>
<feature type="transmembrane region" description="Helical" evidence="9">
    <location>
        <begin position="381"/>
        <end position="402"/>
    </location>
</feature>
<dbReference type="PROSITE" id="PS00217">
    <property type="entry name" value="SUGAR_TRANSPORT_2"/>
    <property type="match status" value="1"/>
</dbReference>
<feature type="transmembrane region" description="Helical" evidence="9">
    <location>
        <begin position="159"/>
        <end position="177"/>
    </location>
</feature>
<keyword evidence="12" id="KW-1185">Reference proteome</keyword>
<feature type="transmembrane region" description="Helical" evidence="9">
    <location>
        <begin position="189"/>
        <end position="211"/>
    </location>
</feature>
<evidence type="ECO:0000256" key="1">
    <source>
        <dbReference type="ARBA" id="ARBA00004141"/>
    </source>
</evidence>
<reference evidence="11 12" key="1">
    <citation type="journal article" date="2023" name="G3 (Bethesda)">
        <title>A chromosome-level genome assembly of Zasmidium syzygii isolated from banana leaves.</title>
        <authorList>
            <person name="van Westerhoven A.C."/>
            <person name="Mehrabi R."/>
            <person name="Talebi R."/>
            <person name="Steentjes M.B.F."/>
            <person name="Corcolon B."/>
            <person name="Chong P.A."/>
            <person name="Kema G.H.J."/>
            <person name="Seidl M.F."/>
        </authorList>
    </citation>
    <scope>NUCLEOTIDE SEQUENCE [LARGE SCALE GENOMIC DNA]</scope>
    <source>
        <strain evidence="11 12">P124</strain>
    </source>
</reference>
<evidence type="ECO:0000256" key="4">
    <source>
        <dbReference type="ARBA" id="ARBA00022692"/>
    </source>
</evidence>
<evidence type="ECO:0000256" key="2">
    <source>
        <dbReference type="ARBA" id="ARBA00010992"/>
    </source>
</evidence>
<feature type="region of interest" description="Disordered" evidence="8">
    <location>
        <begin position="511"/>
        <end position="543"/>
    </location>
</feature>
<dbReference type="InterPro" id="IPR005829">
    <property type="entry name" value="Sugar_transporter_CS"/>
</dbReference>
<dbReference type="SUPFAM" id="SSF103473">
    <property type="entry name" value="MFS general substrate transporter"/>
    <property type="match status" value="1"/>
</dbReference>
<dbReference type="EMBL" id="JAXOVC010000009">
    <property type="protein sequence ID" value="KAK4496907.1"/>
    <property type="molecule type" value="Genomic_DNA"/>
</dbReference>
<keyword evidence="5 9" id="KW-1133">Transmembrane helix</keyword>
<evidence type="ECO:0000256" key="5">
    <source>
        <dbReference type="ARBA" id="ARBA00022989"/>
    </source>
</evidence>
<feature type="transmembrane region" description="Helical" evidence="9">
    <location>
        <begin position="320"/>
        <end position="341"/>
    </location>
</feature>
<dbReference type="Pfam" id="PF00083">
    <property type="entry name" value="Sugar_tr"/>
    <property type="match status" value="1"/>
</dbReference>
<gene>
    <name evidence="11" type="ORF">PRZ48_011356</name>
</gene>
<protein>
    <recommendedName>
        <fullName evidence="10">Major facilitator superfamily (MFS) profile domain-containing protein</fullName>
    </recommendedName>
</protein>